<dbReference type="SUPFAM" id="SSF81383">
    <property type="entry name" value="F-box domain"/>
    <property type="match status" value="1"/>
</dbReference>
<dbReference type="Pfam" id="PF12937">
    <property type="entry name" value="F-box-like"/>
    <property type="match status" value="1"/>
</dbReference>
<name>A0A8S0WTG2_CYCAE</name>
<reference evidence="2 3" key="1">
    <citation type="submission" date="2020-01" db="EMBL/GenBank/DDBJ databases">
        <authorList>
            <person name="Gupta K D."/>
        </authorList>
    </citation>
    <scope>NUCLEOTIDE SEQUENCE [LARGE SCALE GENOMIC DNA]</scope>
</reference>
<dbReference type="OrthoDB" id="5354526at2759"/>
<proteinExistence type="predicted"/>
<dbReference type="AlphaFoldDB" id="A0A8S0WTG2"/>
<gene>
    <name evidence="2" type="ORF">AAE3_LOCUS13116</name>
</gene>
<dbReference type="InterPro" id="IPR032675">
    <property type="entry name" value="LRR_dom_sf"/>
</dbReference>
<dbReference type="Proteomes" id="UP000467700">
    <property type="component" value="Unassembled WGS sequence"/>
</dbReference>
<comment type="caution">
    <text evidence="2">The sequence shown here is derived from an EMBL/GenBank/DDBJ whole genome shotgun (WGS) entry which is preliminary data.</text>
</comment>
<evidence type="ECO:0000259" key="1">
    <source>
        <dbReference type="PROSITE" id="PS50181"/>
    </source>
</evidence>
<evidence type="ECO:0000313" key="3">
    <source>
        <dbReference type="Proteomes" id="UP000467700"/>
    </source>
</evidence>
<dbReference type="InterPro" id="IPR036047">
    <property type="entry name" value="F-box-like_dom_sf"/>
</dbReference>
<evidence type="ECO:0000313" key="2">
    <source>
        <dbReference type="EMBL" id="CAA7270877.1"/>
    </source>
</evidence>
<protein>
    <recommendedName>
        <fullName evidence="1">F-box domain-containing protein</fullName>
    </recommendedName>
</protein>
<accession>A0A8S0WTG2</accession>
<dbReference type="EMBL" id="CACVBS010000099">
    <property type="protein sequence ID" value="CAA7270877.1"/>
    <property type="molecule type" value="Genomic_DNA"/>
</dbReference>
<keyword evidence="3" id="KW-1185">Reference proteome</keyword>
<dbReference type="PROSITE" id="PS50181">
    <property type="entry name" value="FBOX"/>
    <property type="match status" value="1"/>
</dbReference>
<dbReference type="InterPro" id="IPR001810">
    <property type="entry name" value="F-box_dom"/>
</dbReference>
<sequence>MPPATVVFGGDAFQPDGIHVIVDATNIPDDVWIDIFESIDSPATLAVLMRTCKRFNGLALKPLLKELRWGKVESTRKNLEAWDPLSGVYKNVVSMPRKITIGVGFEFASNVRNMATDITVEYELHDWMYLQLPRFTSLNELIFEGTVISPYVYTVLAQIPTLRTLSISNCAVFPLYTPFADRRVQRTPTLPDLLQLPHGHTHPFPAAAQSHIPALHVQAQHAGLQPPPAAAQERFPFEDLPIMHLSFHRGANLADHDSGPYHPLYLVTARNLTSLAITWTPNVAAVYARRKWLLPKLETLDVVMPLLSRDLIDSLVIFVGNCPLGPRIQLTIERHNLSDQQMGTVAMPLRGVWSYKGPLGLAAFSTVREESGTLTHMVMNEPMDLPGLLDGIEKLPRCVQDLEIQVRKWDVEVLFAIRSLFPEIRRLVVKYGSGTFPGDFFVTLGSNILFDLKSLHTIKLLQDRACNVTSRQLSGAGGGGGFFNSNMNQPHPTLMHTSTSPDLDDTYFPSSPSLGGWVISRSRDQRDEILERADLKDYLIGWNRYCKALRVVQLERASWWERRFEGDRWSELEVRKPQQETVGDVDGLGFFV</sequence>
<feature type="domain" description="F-box" evidence="1">
    <location>
        <begin position="21"/>
        <end position="72"/>
    </location>
</feature>
<dbReference type="Gene3D" id="3.80.10.10">
    <property type="entry name" value="Ribonuclease Inhibitor"/>
    <property type="match status" value="1"/>
</dbReference>
<organism evidence="2 3">
    <name type="scientific">Cyclocybe aegerita</name>
    <name type="common">Black poplar mushroom</name>
    <name type="synonym">Agrocybe aegerita</name>
    <dbReference type="NCBI Taxonomy" id="1973307"/>
    <lineage>
        <taxon>Eukaryota</taxon>
        <taxon>Fungi</taxon>
        <taxon>Dikarya</taxon>
        <taxon>Basidiomycota</taxon>
        <taxon>Agaricomycotina</taxon>
        <taxon>Agaricomycetes</taxon>
        <taxon>Agaricomycetidae</taxon>
        <taxon>Agaricales</taxon>
        <taxon>Agaricineae</taxon>
        <taxon>Bolbitiaceae</taxon>
        <taxon>Cyclocybe</taxon>
    </lineage>
</organism>